<reference evidence="1 2" key="1">
    <citation type="submission" date="2024-05" db="EMBL/GenBank/DDBJ databases">
        <title>Genome sequencing and assembly of Indian major carp, Cirrhinus mrigala (Hamilton, 1822).</title>
        <authorList>
            <person name="Mohindra V."/>
            <person name="Chowdhury L.M."/>
            <person name="Lal K."/>
            <person name="Jena J.K."/>
        </authorList>
    </citation>
    <scope>NUCLEOTIDE SEQUENCE [LARGE SCALE GENOMIC DNA]</scope>
    <source>
        <strain evidence="1">CM1030</strain>
        <tissue evidence="1">Blood</tissue>
    </source>
</reference>
<gene>
    <name evidence="1" type="ORF">M9458_048407</name>
</gene>
<evidence type="ECO:0000313" key="2">
    <source>
        <dbReference type="Proteomes" id="UP001529510"/>
    </source>
</evidence>
<name>A0ABD0N8G3_CIRMR</name>
<dbReference type="Proteomes" id="UP001529510">
    <property type="component" value="Unassembled WGS sequence"/>
</dbReference>
<accession>A0ABD0N8G3</accession>
<evidence type="ECO:0000313" key="1">
    <source>
        <dbReference type="EMBL" id="KAL0157161.1"/>
    </source>
</evidence>
<protein>
    <submittedName>
        <fullName evidence="1">Uncharacterized protein</fullName>
    </submittedName>
</protein>
<comment type="caution">
    <text evidence="1">The sequence shown here is derived from an EMBL/GenBank/DDBJ whole genome shotgun (WGS) entry which is preliminary data.</text>
</comment>
<keyword evidence="2" id="KW-1185">Reference proteome</keyword>
<organism evidence="1 2">
    <name type="scientific">Cirrhinus mrigala</name>
    <name type="common">Mrigala</name>
    <dbReference type="NCBI Taxonomy" id="683832"/>
    <lineage>
        <taxon>Eukaryota</taxon>
        <taxon>Metazoa</taxon>
        <taxon>Chordata</taxon>
        <taxon>Craniata</taxon>
        <taxon>Vertebrata</taxon>
        <taxon>Euteleostomi</taxon>
        <taxon>Actinopterygii</taxon>
        <taxon>Neopterygii</taxon>
        <taxon>Teleostei</taxon>
        <taxon>Ostariophysi</taxon>
        <taxon>Cypriniformes</taxon>
        <taxon>Cyprinidae</taxon>
        <taxon>Labeoninae</taxon>
        <taxon>Labeonini</taxon>
        <taxon>Cirrhinus</taxon>
    </lineage>
</organism>
<proteinExistence type="predicted"/>
<dbReference type="EMBL" id="JAMKFB020000024">
    <property type="protein sequence ID" value="KAL0157161.1"/>
    <property type="molecule type" value="Genomic_DNA"/>
</dbReference>
<feature type="non-terminal residue" evidence="1">
    <location>
        <position position="55"/>
    </location>
</feature>
<feature type="non-terminal residue" evidence="1">
    <location>
        <position position="1"/>
    </location>
</feature>
<sequence>TVWTSQPSSQRNLPCHQRSLLRSLSLDSAPAWPDATRSLQRARSLAQANAGSWIE</sequence>
<dbReference type="AlphaFoldDB" id="A0ABD0N8G3"/>